<dbReference type="Gene3D" id="2.30.110.10">
    <property type="entry name" value="Electron Transport, Fmn-binding Protein, Chain A"/>
    <property type="match status" value="1"/>
</dbReference>
<dbReference type="Pfam" id="PF04075">
    <property type="entry name" value="F420H2_quin_red"/>
    <property type="match status" value="1"/>
</dbReference>
<feature type="region of interest" description="Disordered" evidence="1">
    <location>
        <begin position="176"/>
        <end position="203"/>
    </location>
</feature>
<reference evidence="3" key="1">
    <citation type="journal article" date="2019" name="Int. J. Syst. Evol. Microbiol.">
        <title>The Global Catalogue of Microorganisms (GCM) 10K type strain sequencing project: providing services to taxonomists for standard genome sequencing and annotation.</title>
        <authorList>
            <consortium name="The Broad Institute Genomics Platform"/>
            <consortium name="The Broad Institute Genome Sequencing Center for Infectious Disease"/>
            <person name="Wu L."/>
            <person name="Ma J."/>
        </authorList>
    </citation>
    <scope>NUCLEOTIDE SEQUENCE [LARGE SCALE GENOMIC DNA]</scope>
    <source>
        <strain evidence="3">JCM 17459</strain>
    </source>
</reference>
<keyword evidence="3" id="KW-1185">Reference proteome</keyword>
<comment type="caution">
    <text evidence="2">The sequence shown here is derived from an EMBL/GenBank/DDBJ whole genome shotgun (WGS) entry which is preliminary data.</text>
</comment>
<protein>
    <recommendedName>
        <fullName evidence="4">DUF385 domain-containing protein</fullName>
    </recommendedName>
</protein>
<evidence type="ECO:0000313" key="2">
    <source>
        <dbReference type="EMBL" id="GAA3513087.1"/>
    </source>
</evidence>
<sequence>MPDEGAVPSGAASAWSRLTGWRYAARRRLYRGGRAGPLARAANRLSAVQFASGLLTPRQAATLEVRGRRSGRVISFPVVVADHEGERYVVSMLGESTSWVRNLRADNRGVLRRRRAEPVRLEEVPPERRAPILRRYLELAPGARAHLPVDRRAPLTEFERIADRFPVFRVRSVRAPGAGRPGVLPAAGQARVMPSASPRQPQG</sequence>
<proteinExistence type="predicted"/>
<dbReference type="EMBL" id="BAABBA010000041">
    <property type="protein sequence ID" value="GAA3513087.1"/>
    <property type="molecule type" value="Genomic_DNA"/>
</dbReference>
<dbReference type="InterPro" id="IPR012349">
    <property type="entry name" value="Split_barrel_FMN-bd"/>
</dbReference>
<gene>
    <name evidence="2" type="ORF">GCM10022262_41250</name>
</gene>
<dbReference type="Proteomes" id="UP001499841">
    <property type="component" value="Unassembled WGS sequence"/>
</dbReference>
<dbReference type="InterPro" id="IPR004378">
    <property type="entry name" value="F420H2_quin_Rdtase"/>
</dbReference>
<evidence type="ECO:0000313" key="3">
    <source>
        <dbReference type="Proteomes" id="UP001499841"/>
    </source>
</evidence>
<evidence type="ECO:0008006" key="4">
    <source>
        <dbReference type="Google" id="ProtNLM"/>
    </source>
</evidence>
<name>A0ABP6URI6_9MICO</name>
<accession>A0ABP6URI6</accession>
<evidence type="ECO:0000256" key="1">
    <source>
        <dbReference type="SAM" id="MobiDB-lite"/>
    </source>
</evidence>
<organism evidence="2 3">
    <name type="scientific">Georgenia daeguensis</name>
    <dbReference type="NCBI Taxonomy" id="908355"/>
    <lineage>
        <taxon>Bacteria</taxon>
        <taxon>Bacillati</taxon>
        <taxon>Actinomycetota</taxon>
        <taxon>Actinomycetes</taxon>
        <taxon>Micrococcales</taxon>
        <taxon>Bogoriellaceae</taxon>
        <taxon>Georgenia</taxon>
    </lineage>
</organism>